<dbReference type="AlphaFoldDB" id="A0A7C3PDG0"/>
<keyword evidence="2 4" id="KW-0694">RNA-binding</keyword>
<dbReference type="InterPro" id="IPR006145">
    <property type="entry name" value="PsdUridine_synth_RsuA/RluA"/>
</dbReference>
<proteinExistence type="inferred from homology"/>
<dbReference type="InterPro" id="IPR000748">
    <property type="entry name" value="PsdUridine_synth_RsuA/RluB/E/F"/>
</dbReference>
<dbReference type="Gene3D" id="3.30.70.1560">
    <property type="entry name" value="Alpha-L RNA-binding motif"/>
    <property type="match status" value="1"/>
</dbReference>
<dbReference type="GO" id="GO:0005829">
    <property type="term" value="C:cytosol"/>
    <property type="evidence" value="ECO:0007669"/>
    <property type="project" value="UniProtKB-ARBA"/>
</dbReference>
<dbReference type="Pfam" id="PF01479">
    <property type="entry name" value="S4"/>
    <property type="match status" value="1"/>
</dbReference>
<comment type="similarity">
    <text evidence="1 5">Belongs to the pseudouridine synthase RsuA family.</text>
</comment>
<accession>A0A7C3PDG0</accession>
<dbReference type="Pfam" id="PF00849">
    <property type="entry name" value="PseudoU_synth_2"/>
    <property type="match status" value="1"/>
</dbReference>
<dbReference type="NCBIfam" id="TIGR00093">
    <property type="entry name" value="pseudouridine synthase"/>
    <property type="match status" value="1"/>
</dbReference>
<dbReference type="PANTHER" id="PTHR47683">
    <property type="entry name" value="PSEUDOURIDINE SYNTHASE FAMILY PROTEIN-RELATED"/>
    <property type="match status" value="1"/>
</dbReference>
<dbReference type="InterPro" id="IPR018496">
    <property type="entry name" value="PsdUridine_synth_RsuA/RluB_CS"/>
</dbReference>
<evidence type="ECO:0000256" key="3">
    <source>
        <dbReference type="ARBA" id="ARBA00023235"/>
    </source>
</evidence>
<dbReference type="CDD" id="cd00165">
    <property type="entry name" value="S4"/>
    <property type="match status" value="1"/>
</dbReference>
<organism evidence="7">
    <name type="scientific">Oscillatoriales cyanobacterium SpSt-418</name>
    <dbReference type="NCBI Taxonomy" id="2282169"/>
    <lineage>
        <taxon>Bacteria</taxon>
        <taxon>Bacillati</taxon>
        <taxon>Cyanobacteriota</taxon>
        <taxon>Cyanophyceae</taxon>
        <taxon>Oscillatoriophycideae</taxon>
        <taxon>Oscillatoriales</taxon>
    </lineage>
</organism>
<dbReference type="EC" id="5.4.99.-" evidence="5"/>
<feature type="domain" description="RNA-binding S4" evidence="6">
    <location>
        <begin position="3"/>
        <end position="70"/>
    </location>
</feature>
<dbReference type="InterPro" id="IPR020094">
    <property type="entry name" value="TruA/RsuA/RluB/E/F_N"/>
</dbReference>
<dbReference type="Gene3D" id="3.30.70.580">
    <property type="entry name" value="Pseudouridine synthase I, catalytic domain, N-terminal subdomain"/>
    <property type="match status" value="1"/>
</dbReference>
<comment type="caution">
    <text evidence="7">The sequence shown here is derived from an EMBL/GenBank/DDBJ whole genome shotgun (WGS) entry which is preliminary data.</text>
</comment>
<protein>
    <recommendedName>
        <fullName evidence="5">Pseudouridine synthase</fullName>
        <ecNumber evidence="5">5.4.99.-</ecNumber>
    </recommendedName>
</protein>
<dbReference type="PANTHER" id="PTHR47683:SF2">
    <property type="entry name" value="RNA-BINDING S4 DOMAIN-CONTAINING PROTEIN"/>
    <property type="match status" value="1"/>
</dbReference>
<dbReference type="PROSITE" id="PS01149">
    <property type="entry name" value="PSI_RSU"/>
    <property type="match status" value="1"/>
</dbReference>
<gene>
    <name evidence="7" type="ORF">ENR64_06330</name>
</gene>
<dbReference type="FunFam" id="3.30.70.1560:FF:000001">
    <property type="entry name" value="Pseudouridine synthase"/>
    <property type="match status" value="1"/>
</dbReference>
<dbReference type="GO" id="GO:0003723">
    <property type="term" value="F:RNA binding"/>
    <property type="evidence" value="ECO:0007669"/>
    <property type="project" value="UniProtKB-KW"/>
</dbReference>
<keyword evidence="3 5" id="KW-0413">Isomerase</keyword>
<dbReference type="PROSITE" id="PS50889">
    <property type="entry name" value="S4"/>
    <property type="match status" value="1"/>
</dbReference>
<evidence type="ECO:0000256" key="5">
    <source>
        <dbReference type="RuleBase" id="RU003887"/>
    </source>
</evidence>
<dbReference type="EMBL" id="DSRU01000075">
    <property type="protein sequence ID" value="HFM97374.1"/>
    <property type="molecule type" value="Genomic_DNA"/>
</dbReference>
<dbReference type="InterPro" id="IPR036986">
    <property type="entry name" value="S4_RNA-bd_sf"/>
</dbReference>
<dbReference type="FunFam" id="3.10.290.10:FF:000003">
    <property type="entry name" value="Pseudouridine synthase"/>
    <property type="match status" value="1"/>
</dbReference>
<dbReference type="Gene3D" id="3.10.290.10">
    <property type="entry name" value="RNA-binding S4 domain"/>
    <property type="match status" value="1"/>
</dbReference>
<evidence type="ECO:0000256" key="2">
    <source>
        <dbReference type="ARBA" id="ARBA00022884"/>
    </source>
</evidence>
<dbReference type="GO" id="GO:0000455">
    <property type="term" value="P:enzyme-directed rRNA pseudouridine synthesis"/>
    <property type="evidence" value="ECO:0007669"/>
    <property type="project" value="UniProtKB-ARBA"/>
</dbReference>
<reference evidence="7" key="1">
    <citation type="journal article" date="2020" name="mSystems">
        <title>Genome- and Community-Level Interaction Insights into Carbon Utilization and Element Cycling Functions of Hydrothermarchaeota in Hydrothermal Sediment.</title>
        <authorList>
            <person name="Zhou Z."/>
            <person name="Liu Y."/>
            <person name="Xu W."/>
            <person name="Pan J."/>
            <person name="Luo Z.H."/>
            <person name="Li M."/>
        </authorList>
    </citation>
    <scope>NUCLEOTIDE SEQUENCE [LARGE SCALE GENOMIC DNA]</scope>
    <source>
        <strain evidence="7">SpSt-418</strain>
    </source>
</reference>
<dbReference type="SMART" id="SM00363">
    <property type="entry name" value="S4"/>
    <property type="match status" value="1"/>
</dbReference>
<name>A0A7C3PDG0_9CYAN</name>
<dbReference type="InterPro" id="IPR002942">
    <property type="entry name" value="S4_RNA-bd"/>
</dbReference>
<dbReference type="InterPro" id="IPR050343">
    <property type="entry name" value="RsuA_PseudoU_synthase"/>
</dbReference>
<dbReference type="GO" id="GO:0120159">
    <property type="term" value="F:rRNA pseudouridine synthase activity"/>
    <property type="evidence" value="ECO:0007669"/>
    <property type="project" value="UniProtKB-ARBA"/>
</dbReference>
<dbReference type="InterPro" id="IPR042092">
    <property type="entry name" value="PsdUridine_s_RsuA/RluB/E/F_cat"/>
</dbReference>
<dbReference type="InterPro" id="IPR020103">
    <property type="entry name" value="PsdUridine_synth_cat_dom_sf"/>
</dbReference>
<sequence length="263" mass="29550">MPERLQKVLSQWGVASRRQAEQMIVDGRVKLNGAIAQLGQTVDVTCDRVEVDQQIVNPDDRPAPIYLLLNKPIGYLSTCYDPQNRRTVLDLLPESWQSGQGIHPVGRLDSDSSGALLLTNDGELTFLLTHPRHHVPKTYRVWVAGVPSRAVIRQWQVGVMLDGHPTLPAQVKIIKQEGDRRTLLEVTLQEGRNRQIRRVAELLGHPVLKLHRIAIGPIRLASAGQPPLARGNYRALHPTEICSLKKLTYQQRDTKGHEEIVDE</sequence>
<evidence type="ECO:0000259" key="6">
    <source>
        <dbReference type="SMART" id="SM00363"/>
    </source>
</evidence>
<evidence type="ECO:0000256" key="1">
    <source>
        <dbReference type="ARBA" id="ARBA00008348"/>
    </source>
</evidence>
<evidence type="ECO:0000256" key="4">
    <source>
        <dbReference type="PROSITE-ProRule" id="PRU00182"/>
    </source>
</evidence>
<dbReference type="SUPFAM" id="SSF55174">
    <property type="entry name" value="Alpha-L RNA-binding motif"/>
    <property type="match status" value="1"/>
</dbReference>
<dbReference type="SUPFAM" id="SSF55120">
    <property type="entry name" value="Pseudouridine synthase"/>
    <property type="match status" value="1"/>
</dbReference>
<evidence type="ECO:0000313" key="7">
    <source>
        <dbReference type="EMBL" id="HFM97374.1"/>
    </source>
</evidence>
<dbReference type="CDD" id="cd02870">
    <property type="entry name" value="PseudoU_synth_RsuA_like"/>
    <property type="match status" value="1"/>
</dbReference>